<sequence length="530" mass="58534">MSSFSRSPSDIPLIYGFPQSSQRHVLRDHPMEDGESRVEDGYSDRSYDQLFSPSALNGGSFNYPLTHARHHFPLNQPPRRLYGISAQNEYLQSIDPSNGAVPHQKSYTLQDALRDSSTASGPSSVGQANLSGLIPRVSDMGTAEHDAPRSSSILINSGESRSEVQRIDFKAFTAPVSGLYDGSGKIGAVRNKEAFSVSMDNIDGLDTTEIGSSARINDTGKVNRKKKPAKMHQCKICLKQFPRPSGLKTHMNAHNNYKPFSCTYPGCIRMFTVRSNAKRHLRTHGVIPSDDTLNAPTSIPTFEVNFNEPVVMEQEHKPGSVVPELKWMPPSLSSRSNAAWLNSIPEDSDSDWEDAKDDPIMEQSFRTLSIPLQPVSPSHAQNAGGEMTYEERNSIGNKSLFVPKISADDGAMELLQVHNQHDLDGFPSGLWGIREPTDEWQGKARLKAMDTGLNLILVPGVAFDRSMSRLGHGKGYYDRYIARYIASGRPCPLLVALALRDQLVDSTVPVNEHDYKIDIIVTPDEVVTKS</sequence>
<dbReference type="InterPro" id="IPR037171">
    <property type="entry name" value="NagB/RpiA_transferase-like"/>
</dbReference>
<keyword evidence="3" id="KW-0067">ATP-binding</keyword>
<dbReference type="GO" id="GO:0009396">
    <property type="term" value="P:folic acid-containing compound biosynthetic process"/>
    <property type="evidence" value="ECO:0007669"/>
    <property type="project" value="TreeGrafter"/>
</dbReference>
<evidence type="ECO:0000256" key="3">
    <source>
        <dbReference type="ARBA" id="ARBA00022840"/>
    </source>
</evidence>
<accession>A0A8H5MD76</accession>
<dbReference type="EMBL" id="JAACJN010000021">
    <property type="protein sequence ID" value="KAF5389589.1"/>
    <property type="molecule type" value="Genomic_DNA"/>
</dbReference>
<dbReference type="GO" id="GO:0005739">
    <property type="term" value="C:mitochondrion"/>
    <property type="evidence" value="ECO:0007669"/>
    <property type="project" value="TreeGrafter"/>
</dbReference>
<feature type="region of interest" description="Disordered" evidence="7">
    <location>
        <begin position="111"/>
        <end position="130"/>
    </location>
</feature>
<dbReference type="AlphaFoldDB" id="A0A8H5MD76"/>
<evidence type="ECO:0000256" key="7">
    <source>
        <dbReference type="SAM" id="MobiDB-lite"/>
    </source>
</evidence>
<keyword evidence="6" id="KW-0863">Zinc-finger</keyword>
<evidence type="ECO:0000313" key="10">
    <source>
        <dbReference type="Proteomes" id="UP000518752"/>
    </source>
</evidence>
<comment type="similarity">
    <text evidence="1">Belongs to the 5-formyltetrahydrofolate cyclo-ligase family.</text>
</comment>
<proteinExistence type="inferred from homology"/>
<keyword evidence="6" id="KW-0479">Metal-binding</keyword>
<dbReference type="SUPFAM" id="SSF57667">
    <property type="entry name" value="beta-beta-alpha zinc fingers"/>
    <property type="match status" value="1"/>
</dbReference>
<dbReference type="OrthoDB" id="6077919at2759"/>
<evidence type="ECO:0000256" key="5">
    <source>
        <dbReference type="ARBA" id="ARBA00038966"/>
    </source>
</evidence>
<feature type="compositionally biased region" description="Basic and acidic residues" evidence="7">
    <location>
        <begin position="25"/>
        <end position="41"/>
    </location>
</feature>
<evidence type="ECO:0000256" key="2">
    <source>
        <dbReference type="ARBA" id="ARBA00022741"/>
    </source>
</evidence>
<gene>
    <name evidence="9" type="ORF">D9757_004080</name>
</gene>
<name>A0A8H5MD76_9AGAR</name>
<dbReference type="PANTHER" id="PTHR23407">
    <property type="entry name" value="ATPASE INHIBITOR/5-FORMYLTETRAHYDROFOLATE CYCLO-LIGASE"/>
    <property type="match status" value="1"/>
</dbReference>
<dbReference type="InterPro" id="IPR036236">
    <property type="entry name" value="Znf_C2H2_sf"/>
</dbReference>
<comment type="catalytic activity">
    <reaction evidence="4">
        <text>(6S)-5-formyl-5,6,7,8-tetrahydrofolate + ATP = (6R)-5,10-methenyltetrahydrofolate + ADP + phosphate</text>
        <dbReference type="Rhea" id="RHEA:10488"/>
        <dbReference type="ChEBI" id="CHEBI:30616"/>
        <dbReference type="ChEBI" id="CHEBI:43474"/>
        <dbReference type="ChEBI" id="CHEBI:57455"/>
        <dbReference type="ChEBI" id="CHEBI:57457"/>
        <dbReference type="ChEBI" id="CHEBI:456216"/>
        <dbReference type="EC" id="6.3.3.2"/>
    </reaction>
</comment>
<comment type="caution">
    <text evidence="9">The sequence shown here is derived from an EMBL/GenBank/DDBJ whole genome shotgun (WGS) entry which is preliminary data.</text>
</comment>
<dbReference type="Pfam" id="PF01812">
    <property type="entry name" value="5-FTHF_cyc-lig"/>
    <property type="match status" value="1"/>
</dbReference>
<dbReference type="Proteomes" id="UP000518752">
    <property type="component" value="Unassembled WGS sequence"/>
</dbReference>
<dbReference type="GO" id="GO:0008270">
    <property type="term" value="F:zinc ion binding"/>
    <property type="evidence" value="ECO:0007669"/>
    <property type="project" value="UniProtKB-KW"/>
</dbReference>
<organism evidence="9 10">
    <name type="scientific">Collybiopsis confluens</name>
    <dbReference type="NCBI Taxonomy" id="2823264"/>
    <lineage>
        <taxon>Eukaryota</taxon>
        <taxon>Fungi</taxon>
        <taxon>Dikarya</taxon>
        <taxon>Basidiomycota</taxon>
        <taxon>Agaricomycotina</taxon>
        <taxon>Agaricomycetes</taxon>
        <taxon>Agaricomycetidae</taxon>
        <taxon>Agaricales</taxon>
        <taxon>Marasmiineae</taxon>
        <taxon>Omphalotaceae</taxon>
        <taxon>Collybiopsis</taxon>
    </lineage>
</organism>
<dbReference type="Gene3D" id="3.40.50.10420">
    <property type="entry name" value="NagB/RpiA/CoA transferase-like"/>
    <property type="match status" value="1"/>
</dbReference>
<dbReference type="SUPFAM" id="SSF100950">
    <property type="entry name" value="NagB/RpiA/CoA transferase-like"/>
    <property type="match status" value="1"/>
</dbReference>
<feature type="domain" description="C2H2-type" evidence="8">
    <location>
        <begin position="232"/>
        <end position="259"/>
    </location>
</feature>
<reference evidence="9 10" key="1">
    <citation type="journal article" date="2020" name="ISME J.">
        <title>Uncovering the hidden diversity of litter-decomposition mechanisms in mushroom-forming fungi.</title>
        <authorList>
            <person name="Floudas D."/>
            <person name="Bentzer J."/>
            <person name="Ahren D."/>
            <person name="Johansson T."/>
            <person name="Persson P."/>
            <person name="Tunlid A."/>
        </authorList>
    </citation>
    <scope>NUCLEOTIDE SEQUENCE [LARGE SCALE GENOMIC DNA]</scope>
    <source>
        <strain evidence="9 10">CBS 406.79</strain>
    </source>
</reference>
<keyword evidence="10" id="KW-1185">Reference proteome</keyword>
<dbReference type="GO" id="GO:0035999">
    <property type="term" value="P:tetrahydrofolate interconversion"/>
    <property type="evidence" value="ECO:0007669"/>
    <property type="project" value="TreeGrafter"/>
</dbReference>
<keyword evidence="2" id="KW-0547">Nucleotide-binding</keyword>
<dbReference type="GO" id="GO:0005524">
    <property type="term" value="F:ATP binding"/>
    <property type="evidence" value="ECO:0007669"/>
    <property type="project" value="UniProtKB-KW"/>
</dbReference>
<dbReference type="Pfam" id="PF00096">
    <property type="entry name" value="zf-C2H2"/>
    <property type="match status" value="1"/>
</dbReference>
<dbReference type="SMART" id="SM00355">
    <property type="entry name" value="ZnF_C2H2"/>
    <property type="match status" value="2"/>
</dbReference>
<dbReference type="EC" id="6.3.3.2" evidence="5"/>
<evidence type="ECO:0000256" key="1">
    <source>
        <dbReference type="ARBA" id="ARBA00010638"/>
    </source>
</evidence>
<feature type="region of interest" description="Disordered" evidence="7">
    <location>
        <begin position="22"/>
        <end position="41"/>
    </location>
</feature>
<feature type="domain" description="C2H2-type" evidence="8">
    <location>
        <begin position="260"/>
        <end position="284"/>
    </location>
</feature>
<dbReference type="PANTHER" id="PTHR23407:SF1">
    <property type="entry name" value="5-FORMYLTETRAHYDROFOLATE CYCLO-LIGASE"/>
    <property type="match status" value="1"/>
</dbReference>
<evidence type="ECO:0000256" key="6">
    <source>
        <dbReference type="PROSITE-ProRule" id="PRU00042"/>
    </source>
</evidence>
<dbReference type="GO" id="GO:0030272">
    <property type="term" value="F:5-formyltetrahydrofolate cyclo-ligase activity"/>
    <property type="evidence" value="ECO:0007669"/>
    <property type="project" value="UniProtKB-EC"/>
</dbReference>
<dbReference type="InterPro" id="IPR002698">
    <property type="entry name" value="FTHF_cligase"/>
</dbReference>
<dbReference type="PROSITE" id="PS50157">
    <property type="entry name" value="ZINC_FINGER_C2H2_2"/>
    <property type="match status" value="2"/>
</dbReference>
<evidence type="ECO:0000259" key="8">
    <source>
        <dbReference type="PROSITE" id="PS50157"/>
    </source>
</evidence>
<protein>
    <recommendedName>
        <fullName evidence="5">5-formyltetrahydrofolate cyclo-ligase</fullName>
        <ecNumber evidence="5">6.3.3.2</ecNumber>
    </recommendedName>
</protein>
<evidence type="ECO:0000313" key="9">
    <source>
        <dbReference type="EMBL" id="KAF5389589.1"/>
    </source>
</evidence>
<keyword evidence="6" id="KW-0862">Zinc</keyword>
<dbReference type="Gene3D" id="3.30.160.60">
    <property type="entry name" value="Classic Zinc Finger"/>
    <property type="match status" value="2"/>
</dbReference>
<dbReference type="InterPro" id="IPR024185">
    <property type="entry name" value="FTHF_cligase-like_sf"/>
</dbReference>
<dbReference type="InterPro" id="IPR013087">
    <property type="entry name" value="Znf_C2H2_type"/>
</dbReference>
<evidence type="ECO:0000256" key="4">
    <source>
        <dbReference type="ARBA" id="ARBA00036539"/>
    </source>
</evidence>
<dbReference type="PROSITE" id="PS00028">
    <property type="entry name" value="ZINC_FINGER_C2H2_1"/>
    <property type="match status" value="2"/>
</dbReference>